<keyword evidence="2" id="KW-1185">Reference proteome</keyword>
<dbReference type="Proteomes" id="UP001198220">
    <property type="component" value="Unassembled WGS sequence"/>
</dbReference>
<dbReference type="EMBL" id="JAJEPS010000020">
    <property type="protein sequence ID" value="MCC2127405.1"/>
    <property type="molecule type" value="Genomic_DNA"/>
</dbReference>
<organism evidence="1 2">
    <name type="scientific">Hominiventricola filiformis</name>
    <dbReference type="NCBI Taxonomy" id="2885352"/>
    <lineage>
        <taxon>Bacteria</taxon>
        <taxon>Bacillati</taxon>
        <taxon>Bacillota</taxon>
        <taxon>Clostridia</taxon>
        <taxon>Lachnospirales</taxon>
        <taxon>Lachnospiraceae</taxon>
        <taxon>Hominiventricola</taxon>
    </lineage>
</organism>
<sequence>MSNDNDKDQEYQKNIISMIDANLQRERISPSEKAFAYKMKYDVLKRKAGRRKCSQVDYLTGKKAWKS</sequence>
<protein>
    <submittedName>
        <fullName evidence="1">Uncharacterized protein</fullName>
    </submittedName>
</protein>
<reference evidence="1 2" key="1">
    <citation type="submission" date="2021-10" db="EMBL/GenBank/DDBJ databases">
        <title>Anaerobic single-cell dispensing facilitates the cultivation of human gut bacteria.</title>
        <authorList>
            <person name="Afrizal A."/>
        </authorList>
    </citation>
    <scope>NUCLEOTIDE SEQUENCE [LARGE SCALE GENOMIC DNA]</scope>
    <source>
        <strain evidence="1 2">CLA-AA-H276</strain>
    </source>
</reference>
<gene>
    <name evidence="1" type="ORF">LKD36_14700</name>
</gene>
<evidence type="ECO:0000313" key="1">
    <source>
        <dbReference type="EMBL" id="MCC2127405.1"/>
    </source>
</evidence>
<evidence type="ECO:0000313" key="2">
    <source>
        <dbReference type="Proteomes" id="UP001198220"/>
    </source>
</evidence>
<dbReference type="AlphaFoldDB" id="A0AAE3ABJ7"/>
<name>A0AAE3ABJ7_9FIRM</name>
<comment type="caution">
    <text evidence="1">The sequence shown here is derived from an EMBL/GenBank/DDBJ whole genome shotgun (WGS) entry which is preliminary data.</text>
</comment>
<accession>A0AAE3ABJ7</accession>
<dbReference type="Gene3D" id="1.10.10.2830">
    <property type="match status" value="1"/>
</dbReference>
<proteinExistence type="predicted"/>